<feature type="domain" description="BAH" evidence="9">
    <location>
        <begin position="167"/>
        <end position="306"/>
    </location>
</feature>
<evidence type="ECO:0000256" key="5">
    <source>
        <dbReference type="ARBA" id="ARBA00023242"/>
    </source>
</evidence>
<dbReference type="Gene3D" id="2.30.30.490">
    <property type="match status" value="1"/>
</dbReference>
<comment type="caution">
    <text evidence="10">The sequence shown here is derived from an EMBL/GenBank/DDBJ whole genome shotgun (WGS) entry which is preliminary data.</text>
</comment>
<dbReference type="GO" id="GO:0045944">
    <property type="term" value="P:positive regulation of transcription by RNA polymerase II"/>
    <property type="evidence" value="ECO:0007669"/>
    <property type="project" value="TreeGrafter"/>
</dbReference>
<dbReference type="SMART" id="SM00401">
    <property type="entry name" value="ZnF_GATA"/>
    <property type="match status" value="1"/>
</dbReference>
<dbReference type="GO" id="GO:0005634">
    <property type="term" value="C:nucleus"/>
    <property type="evidence" value="ECO:0007669"/>
    <property type="project" value="UniProtKB-SubCell"/>
</dbReference>
<feature type="compositionally biased region" description="Polar residues" evidence="7">
    <location>
        <begin position="85"/>
        <end position="94"/>
    </location>
</feature>
<accession>A0A2H9TFZ9</accession>
<dbReference type="PANTHER" id="PTHR10071">
    <property type="entry name" value="TRANSCRIPTION FACTOR GATA FAMILY MEMBER"/>
    <property type="match status" value="1"/>
</dbReference>
<dbReference type="CDD" id="cd00202">
    <property type="entry name" value="ZnF_GATA"/>
    <property type="match status" value="1"/>
</dbReference>
<dbReference type="Gene3D" id="3.30.50.10">
    <property type="entry name" value="Erythroid Transcription Factor GATA-1, subunit A"/>
    <property type="match status" value="1"/>
</dbReference>
<dbReference type="InterPro" id="IPR013088">
    <property type="entry name" value="Znf_NHR/GATA"/>
</dbReference>
<evidence type="ECO:0000256" key="7">
    <source>
        <dbReference type="SAM" id="MobiDB-lite"/>
    </source>
</evidence>
<dbReference type="InterPro" id="IPR043151">
    <property type="entry name" value="BAH_sf"/>
</dbReference>
<keyword evidence="4" id="KW-0862">Zinc</keyword>
<evidence type="ECO:0000256" key="1">
    <source>
        <dbReference type="ARBA" id="ARBA00004123"/>
    </source>
</evidence>
<dbReference type="EMBL" id="MTSL01000208">
    <property type="protein sequence ID" value="PJF16712.1"/>
    <property type="molecule type" value="Genomic_DNA"/>
</dbReference>
<dbReference type="PANTHER" id="PTHR10071:SF281">
    <property type="entry name" value="BOX A-BINDING FACTOR-RELATED"/>
    <property type="match status" value="1"/>
</dbReference>
<evidence type="ECO:0000313" key="10">
    <source>
        <dbReference type="EMBL" id="PJF16712.1"/>
    </source>
</evidence>
<keyword evidence="11" id="KW-1185">Reference proteome</keyword>
<evidence type="ECO:0000313" key="11">
    <source>
        <dbReference type="Proteomes" id="UP000240830"/>
    </source>
</evidence>
<dbReference type="PRINTS" id="PR00619">
    <property type="entry name" value="GATAZNFINGER"/>
</dbReference>
<dbReference type="Pfam" id="PF00320">
    <property type="entry name" value="GATA"/>
    <property type="match status" value="1"/>
</dbReference>
<evidence type="ECO:0000256" key="3">
    <source>
        <dbReference type="ARBA" id="ARBA00022771"/>
    </source>
</evidence>
<feature type="region of interest" description="Disordered" evidence="7">
    <location>
        <begin position="255"/>
        <end position="282"/>
    </location>
</feature>
<feature type="domain" description="GATA-type" evidence="8">
    <location>
        <begin position="4"/>
        <end position="60"/>
    </location>
</feature>
<organism evidence="10 11">
    <name type="scientific">Paramicrosporidium saccamoebae</name>
    <dbReference type="NCBI Taxonomy" id="1246581"/>
    <lineage>
        <taxon>Eukaryota</taxon>
        <taxon>Fungi</taxon>
        <taxon>Fungi incertae sedis</taxon>
        <taxon>Cryptomycota</taxon>
        <taxon>Cryptomycota incertae sedis</taxon>
        <taxon>Paramicrosporidium</taxon>
    </lineage>
</organism>
<sequence>MGTASSNPTCTHCGSTKSPLWRRGVHSEILCNACGLYWKHHGTYRPLSLKMAADRKDTPRAISPLGDATLPAKRDSNLRRLKSTLASTNSSMDSTARRKTQNGRWRGEPVFAPELPPSTGTANVRLVPADIRESGALDAPAVHSEIDAPLATKADMIPAKYIMFRGRLLFIGDHVAVRGDDAQIYFAIVHDFWIVPTGQKYVKLQWLLPKSRYALEIDGPKEKLDPNYFTLGPMHDRAELIESIVDVFFSPQQIRQPLEDPSPPPQVPSFGQYTSSRRSSLESPLEPLLVERRIASDSELDYGKAGLEMERGKKSAPVNILDDVEMAHLLCSMS</sequence>
<evidence type="ECO:0000259" key="8">
    <source>
        <dbReference type="PROSITE" id="PS50114"/>
    </source>
</evidence>
<evidence type="ECO:0000256" key="4">
    <source>
        <dbReference type="ARBA" id="ARBA00022833"/>
    </source>
</evidence>
<reference evidence="10 11" key="1">
    <citation type="submission" date="2016-10" db="EMBL/GenBank/DDBJ databases">
        <title>The genome of Paramicrosporidium saccamoebae is the missing link in understanding Cryptomycota and Microsporidia evolution.</title>
        <authorList>
            <person name="Quandt C.A."/>
            <person name="Beaudet D."/>
            <person name="Corsaro D."/>
            <person name="Michel R."/>
            <person name="Corradi N."/>
            <person name="James T."/>
        </authorList>
    </citation>
    <scope>NUCLEOTIDE SEQUENCE [LARGE SCALE GENOMIC DNA]</scope>
    <source>
        <strain evidence="10 11">KSL3</strain>
    </source>
</reference>
<dbReference type="InterPro" id="IPR039355">
    <property type="entry name" value="Transcription_factor_GATA"/>
</dbReference>
<dbReference type="GO" id="GO:0000978">
    <property type="term" value="F:RNA polymerase II cis-regulatory region sequence-specific DNA binding"/>
    <property type="evidence" value="ECO:0007669"/>
    <property type="project" value="TreeGrafter"/>
</dbReference>
<keyword evidence="2" id="KW-0479">Metal-binding</keyword>
<gene>
    <name evidence="10" type="ORF">PSACC_03461</name>
</gene>
<dbReference type="STRING" id="1246581.A0A2H9TFZ9"/>
<dbReference type="PROSITE" id="PS50114">
    <property type="entry name" value="GATA_ZN_FINGER_2"/>
    <property type="match status" value="1"/>
</dbReference>
<comment type="subcellular location">
    <subcellularLocation>
        <location evidence="1">Nucleus</location>
    </subcellularLocation>
</comment>
<evidence type="ECO:0000256" key="2">
    <source>
        <dbReference type="ARBA" id="ARBA00022723"/>
    </source>
</evidence>
<dbReference type="OrthoDB" id="515401at2759"/>
<dbReference type="GO" id="GO:0003682">
    <property type="term" value="F:chromatin binding"/>
    <property type="evidence" value="ECO:0007669"/>
    <property type="project" value="InterPro"/>
</dbReference>
<keyword evidence="5" id="KW-0539">Nucleus</keyword>
<dbReference type="Proteomes" id="UP000240830">
    <property type="component" value="Unassembled WGS sequence"/>
</dbReference>
<dbReference type="SUPFAM" id="SSF57716">
    <property type="entry name" value="Glucocorticoid receptor-like (DNA-binding domain)"/>
    <property type="match status" value="1"/>
</dbReference>
<keyword evidence="3 6" id="KW-0863">Zinc-finger</keyword>
<dbReference type="GO" id="GO:0008270">
    <property type="term" value="F:zinc ion binding"/>
    <property type="evidence" value="ECO:0007669"/>
    <property type="project" value="UniProtKB-KW"/>
</dbReference>
<dbReference type="PROSITE" id="PS51038">
    <property type="entry name" value="BAH"/>
    <property type="match status" value="1"/>
</dbReference>
<dbReference type="GO" id="GO:0000122">
    <property type="term" value="P:negative regulation of transcription by RNA polymerase II"/>
    <property type="evidence" value="ECO:0007669"/>
    <property type="project" value="TreeGrafter"/>
</dbReference>
<protein>
    <submittedName>
        <fullName evidence="10">GATA type zinc finger protein asd-4</fullName>
    </submittedName>
</protein>
<name>A0A2H9TFZ9_9FUNG</name>
<dbReference type="InterPro" id="IPR001025">
    <property type="entry name" value="BAH_dom"/>
</dbReference>
<feature type="region of interest" description="Disordered" evidence="7">
    <location>
        <begin position="85"/>
        <end position="114"/>
    </location>
</feature>
<proteinExistence type="predicted"/>
<evidence type="ECO:0000256" key="6">
    <source>
        <dbReference type="PROSITE-ProRule" id="PRU00094"/>
    </source>
</evidence>
<dbReference type="InterPro" id="IPR000679">
    <property type="entry name" value="Znf_GATA"/>
</dbReference>
<dbReference type="GO" id="GO:0000981">
    <property type="term" value="F:DNA-binding transcription factor activity, RNA polymerase II-specific"/>
    <property type="evidence" value="ECO:0007669"/>
    <property type="project" value="TreeGrafter"/>
</dbReference>
<dbReference type="AlphaFoldDB" id="A0A2H9TFZ9"/>
<evidence type="ECO:0000259" key="9">
    <source>
        <dbReference type="PROSITE" id="PS51038"/>
    </source>
</evidence>